<name>A0ABS2RD64_9BACI</name>
<dbReference type="InterPro" id="IPR029058">
    <property type="entry name" value="AB_hydrolase_fold"/>
</dbReference>
<organism evidence="3 4">
    <name type="scientific">Siminovitchia thermophila</name>
    <dbReference type="NCBI Taxonomy" id="1245522"/>
    <lineage>
        <taxon>Bacteria</taxon>
        <taxon>Bacillati</taxon>
        <taxon>Bacillota</taxon>
        <taxon>Bacilli</taxon>
        <taxon>Bacillales</taxon>
        <taxon>Bacillaceae</taxon>
        <taxon>Siminovitchia</taxon>
    </lineage>
</organism>
<keyword evidence="4" id="KW-1185">Reference proteome</keyword>
<reference evidence="3 4" key="1">
    <citation type="submission" date="2021-01" db="EMBL/GenBank/DDBJ databases">
        <title>Genomic Encyclopedia of Type Strains, Phase IV (KMG-IV): sequencing the most valuable type-strain genomes for metagenomic binning, comparative biology and taxonomic classification.</title>
        <authorList>
            <person name="Goeker M."/>
        </authorList>
    </citation>
    <scope>NUCLEOTIDE SEQUENCE [LARGE SCALE GENOMIC DNA]</scope>
    <source>
        <strain evidence="3 4">DSM 105453</strain>
    </source>
</reference>
<dbReference type="PANTHER" id="PTHR42776:SF27">
    <property type="entry name" value="DIPEPTIDYL PEPTIDASE FAMILY MEMBER 6"/>
    <property type="match status" value="1"/>
</dbReference>
<dbReference type="InterPro" id="IPR018202">
    <property type="entry name" value="Ser_caboxypep_ser_AS"/>
</dbReference>
<sequence length="353" mass="40597">MVMMVTYSFYTIIWTLSENGVSRLFLFAESEGTKKQIDSIPYGTISSLIWLNNDEFAFVCDGPTHPGEIWSYSTPKEKLAQQTNMTKSAPLKGLLVRPVERSFKSFDQLEIPYFHYSKSHGKIKRPAIVFIHGGPEFQAVAEFSPLFQSFVQFGFDVIVPNIRGSNGYGKSFIHLDDKQRRTDAMKDVAALIQHLKSNPEIDQDRIAIMGESYGGYMVLSILTQYPELCAAGIDVVGMSDLNQFFQHTAHWRRKMREAEYGGADELKAFFHSIAPLTNAEKLNKPLYIFHGKNDIRVSINESINMLERLKDKKNIHSLFFENEGHEFYHRKNLTIYYQEVLHFLRSHLTGWKS</sequence>
<dbReference type="PRINTS" id="PR00862">
    <property type="entry name" value="PROLIGOPTASE"/>
</dbReference>
<dbReference type="SUPFAM" id="SSF53474">
    <property type="entry name" value="alpha/beta-Hydrolases"/>
    <property type="match status" value="1"/>
</dbReference>
<accession>A0ABS2RD64</accession>
<evidence type="ECO:0000256" key="1">
    <source>
        <dbReference type="ARBA" id="ARBA00022801"/>
    </source>
</evidence>
<keyword evidence="3" id="KW-0645">Protease</keyword>
<keyword evidence="3" id="KW-0031">Aminopeptidase</keyword>
<evidence type="ECO:0000313" key="4">
    <source>
        <dbReference type="Proteomes" id="UP000823485"/>
    </source>
</evidence>
<evidence type="ECO:0000259" key="2">
    <source>
        <dbReference type="Pfam" id="PF00326"/>
    </source>
</evidence>
<proteinExistence type="predicted"/>
<gene>
    <name evidence="3" type="ORF">JOC94_004628</name>
</gene>
<feature type="domain" description="Peptidase S9 prolyl oligopeptidase catalytic" evidence="2">
    <location>
        <begin position="143"/>
        <end position="348"/>
    </location>
</feature>
<dbReference type="InterPro" id="IPR001375">
    <property type="entry name" value="Peptidase_S9_cat"/>
</dbReference>
<protein>
    <submittedName>
        <fullName evidence="3">Dipeptidyl aminopeptidase/acylaminoacyl peptidase</fullName>
    </submittedName>
</protein>
<evidence type="ECO:0000313" key="3">
    <source>
        <dbReference type="EMBL" id="MBM7717597.1"/>
    </source>
</evidence>
<dbReference type="PROSITE" id="PS00131">
    <property type="entry name" value="CARBOXYPEPT_SER_SER"/>
    <property type="match status" value="1"/>
</dbReference>
<dbReference type="Gene3D" id="3.40.50.1820">
    <property type="entry name" value="alpha/beta hydrolase"/>
    <property type="match status" value="1"/>
</dbReference>
<comment type="caution">
    <text evidence="3">The sequence shown here is derived from an EMBL/GenBank/DDBJ whole genome shotgun (WGS) entry which is preliminary data.</text>
</comment>
<dbReference type="EMBL" id="JAFBFH010000058">
    <property type="protein sequence ID" value="MBM7717597.1"/>
    <property type="molecule type" value="Genomic_DNA"/>
</dbReference>
<keyword evidence="1" id="KW-0378">Hydrolase</keyword>
<dbReference type="PANTHER" id="PTHR42776">
    <property type="entry name" value="SERINE PEPTIDASE S9 FAMILY MEMBER"/>
    <property type="match status" value="1"/>
</dbReference>
<dbReference type="GO" id="GO:0004177">
    <property type="term" value="F:aminopeptidase activity"/>
    <property type="evidence" value="ECO:0007669"/>
    <property type="project" value="UniProtKB-KW"/>
</dbReference>
<dbReference type="Pfam" id="PF00326">
    <property type="entry name" value="Peptidase_S9"/>
    <property type="match status" value="1"/>
</dbReference>
<dbReference type="InterPro" id="IPR002470">
    <property type="entry name" value="Peptidase_S9A"/>
</dbReference>
<dbReference type="Proteomes" id="UP000823485">
    <property type="component" value="Unassembled WGS sequence"/>
</dbReference>